<evidence type="ECO:0000256" key="4">
    <source>
        <dbReference type="HAMAP-Rule" id="MF_01478"/>
    </source>
</evidence>
<accession>A0A1L2JJW4</accession>
<proteinExistence type="inferred from homology"/>
<dbReference type="InterPro" id="IPR038716">
    <property type="entry name" value="P1/P2_N_sf"/>
</dbReference>
<protein>
    <recommendedName>
        <fullName evidence="4">Large ribosomal subunit protein P1</fullName>
    </recommendedName>
</protein>
<evidence type="ECO:0000256" key="5">
    <source>
        <dbReference type="SAM" id="MobiDB-lite"/>
    </source>
</evidence>
<dbReference type="NCBIfam" id="TIGR03685">
    <property type="entry name" value="ribo_P1_arch"/>
    <property type="match status" value="1"/>
</dbReference>
<gene>
    <name evidence="4" type="primary">rpl12</name>
</gene>
<dbReference type="InterPro" id="IPR027534">
    <property type="entry name" value="Ribosomal_P1/P2"/>
</dbReference>
<dbReference type="EMBL" id="KX764898">
    <property type="protein sequence ID" value="AOZ55985.1"/>
    <property type="molecule type" value="Genomic_DNA"/>
</dbReference>
<comment type="function">
    <text evidence="4">Forms part of the ribosomal stalk, playing a central role in the interaction of the ribosome with GTP-bound translation factors.</text>
</comment>
<reference evidence="6" key="1">
    <citation type="journal article" date="2017" name="Nature">
        <title>Metagenomic exploration of ASGARD archaea illuminates the origin of cellular complexity in eukaryotes.</title>
        <authorList>
            <person name="Zaremba-Niedzwiedzka K."/>
            <person name="Caceres E.F."/>
            <person name="Saw J.H.W."/>
            <person name="Backstrom D."/>
            <person name="Juzokaite L."/>
            <person name="Vancaester E."/>
            <person name="Seitz K.W."/>
            <person name="Anantharaman K."/>
            <person name="Starnawski P."/>
            <person name="Kjeldsen K.U."/>
            <person name="Stott M.B."/>
            <person name="Nunoura T."/>
            <person name="Banfield J.F."/>
            <person name="Schramm A."/>
            <person name="Baker B.J."/>
            <person name="Spang A."/>
            <person name="Ettema T.J.G."/>
        </authorList>
    </citation>
    <scope>NUCLEOTIDE SEQUENCE</scope>
    <source>
        <strain evidence="6">TIV_3</strain>
    </source>
</reference>
<comment type="similarity">
    <text evidence="1 4">Belongs to the eukaryotic ribosomal protein P1/P2 family.</text>
</comment>
<keyword evidence="2 4" id="KW-0689">Ribosomal protein</keyword>
<evidence type="ECO:0000256" key="2">
    <source>
        <dbReference type="ARBA" id="ARBA00022980"/>
    </source>
</evidence>
<evidence type="ECO:0000256" key="3">
    <source>
        <dbReference type="ARBA" id="ARBA00023274"/>
    </source>
</evidence>
<dbReference type="FunFam" id="1.10.10.1410:FF:000002">
    <property type="entry name" value="60S acidic ribosomal protein P2"/>
    <property type="match status" value="1"/>
</dbReference>
<evidence type="ECO:0000256" key="1">
    <source>
        <dbReference type="ARBA" id="ARBA00005436"/>
    </source>
</evidence>
<feature type="compositionally biased region" description="Basic and acidic residues" evidence="5">
    <location>
        <begin position="77"/>
        <end position="96"/>
    </location>
</feature>
<dbReference type="GO" id="GO:0006414">
    <property type="term" value="P:translational elongation"/>
    <property type="evidence" value="ECO:0007669"/>
    <property type="project" value="InterPro"/>
</dbReference>
<name>A0A1L2JJW4_9CREN</name>
<dbReference type="HAMAP" id="MF_01478">
    <property type="entry name" value="Ribosomal_L12_arch"/>
    <property type="match status" value="1"/>
</dbReference>
<dbReference type="AlphaFoldDB" id="A0A1L2JJW4"/>
<organism evidence="6">
    <name type="scientific">uncultured korarchaeote</name>
    <dbReference type="NCBI Taxonomy" id="161241"/>
    <lineage>
        <taxon>Archaea</taxon>
        <taxon>Thermoproteota</taxon>
        <taxon>environmental samples</taxon>
    </lineage>
</organism>
<dbReference type="GO" id="GO:1990904">
    <property type="term" value="C:ribonucleoprotein complex"/>
    <property type="evidence" value="ECO:0007669"/>
    <property type="project" value="UniProtKB-KW"/>
</dbReference>
<dbReference type="Pfam" id="PF00428">
    <property type="entry name" value="Ribosomal_60s"/>
    <property type="match status" value="1"/>
</dbReference>
<sequence length="106" mass="11791">MSMEYLYAALLLYEAKKDINEENLKKVLEAAGITPEEAWVKRLVNDLREINIEEVLKAPIAAPIAAPSAAPAPTPTEEEKPKEERKKEEEEKKEEEALAGLSALFG</sequence>
<dbReference type="InterPro" id="IPR022295">
    <property type="entry name" value="Ribosomal_P1_arc"/>
</dbReference>
<evidence type="ECO:0000313" key="6">
    <source>
        <dbReference type="EMBL" id="AOZ55985.1"/>
    </source>
</evidence>
<dbReference type="GO" id="GO:0003735">
    <property type="term" value="F:structural constituent of ribosome"/>
    <property type="evidence" value="ECO:0007669"/>
    <property type="project" value="InterPro"/>
</dbReference>
<dbReference type="GO" id="GO:0005840">
    <property type="term" value="C:ribosome"/>
    <property type="evidence" value="ECO:0007669"/>
    <property type="project" value="UniProtKB-KW"/>
</dbReference>
<keyword evidence="3 4" id="KW-0687">Ribonucleoprotein</keyword>
<dbReference type="Gene3D" id="1.10.10.1410">
    <property type="match status" value="1"/>
</dbReference>
<feature type="region of interest" description="Disordered" evidence="5">
    <location>
        <begin position="63"/>
        <end position="106"/>
    </location>
</feature>
<comment type="subunit">
    <text evidence="4">Part of the 50S ribosomal subunit. Homodimer, it forms part of the ribosomal stalk which helps the ribosome interact with GTP-bound translation factors. Forms a heptameric L10(L12)2(L12)2(L12)2 complex, where L10 forms an elongated spine to which the L12 dimers bind in a sequential fashion.</text>
</comment>